<dbReference type="SUPFAM" id="SSF52833">
    <property type="entry name" value="Thioredoxin-like"/>
    <property type="match status" value="1"/>
</dbReference>
<sequence>MLYYHNPRCSKSRQGLALLKEKGVEPTIKEYLKEGLTTKEVKELATSLNIEPLDGLIRVKEATFKELGLSKKDSKTLAQWSKIIAENPVLLERPILKNGKRVAIGRPPENLIEIV</sequence>
<dbReference type="Proteomes" id="UP000196531">
    <property type="component" value="Unassembled WGS sequence"/>
</dbReference>
<evidence type="ECO:0000313" key="5">
    <source>
        <dbReference type="Proteomes" id="UP000196531"/>
    </source>
</evidence>
<dbReference type="PROSITE" id="PS51353">
    <property type="entry name" value="ARSC"/>
    <property type="match status" value="1"/>
</dbReference>
<gene>
    <name evidence="4" type="ORF">A9Q84_11615</name>
</gene>
<dbReference type="PANTHER" id="PTHR30041:SF4">
    <property type="entry name" value="ARSENATE REDUCTASE"/>
    <property type="match status" value="1"/>
</dbReference>
<accession>A0A1Y5F7S1</accession>
<comment type="similarity">
    <text evidence="1 3">Belongs to the ArsC family.</text>
</comment>
<evidence type="ECO:0000256" key="3">
    <source>
        <dbReference type="PROSITE-ProRule" id="PRU01282"/>
    </source>
</evidence>
<dbReference type="EMBL" id="MAAO01000006">
    <property type="protein sequence ID" value="OUR96976.1"/>
    <property type="molecule type" value="Genomic_DNA"/>
</dbReference>
<evidence type="ECO:0000256" key="2">
    <source>
        <dbReference type="ARBA" id="ARBA00023002"/>
    </source>
</evidence>
<evidence type="ECO:0000313" key="4">
    <source>
        <dbReference type="EMBL" id="OUR96976.1"/>
    </source>
</evidence>
<reference evidence="5" key="1">
    <citation type="journal article" date="2017" name="Proc. Natl. Acad. Sci. U.S.A.">
        <title>Simulation of Deepwater Horizon oil plume reveals substrate specialization within a complex community of hydrocarbon-degraders.</title>
        <authorList>
            <person name="Hu P."/>
            <person name="Dubinsky E.A."/>
            <person name="Probst A.J."/>
            <person name="Wang J."/>
            <person name="Sieber C.M.K."/>
            <person name="Tom L.M."/>
            <person name="Gardinali P."/>
            <person name="Banfield J.F."/>
            <person name="Atlas R.M."/>
            <person name="Andersen G.L."/>
        </authorList>
    </citation>
    <scope>NUCLEOTIDE SEQUENCE [LARGE SCALE GENOMIC DNA]</scope>
</reference>
<name>A0A1Y5F7S1_9BACT</name>
<dbReference type="Pfam" id="PF03960">
    <property type="entry name" value="ArsC"/>
    <property type="match status" value="1"/>
</dbReference>
<organism evidence="4 5">
    <name type="scientific">Halobacteriovorax marinus</name>
    <dbReference type="NCBI Taxonomy" id="97084"/>
    <lineage>
        <taxon>Bacteria</taxon>
        <taxon>Pseudomonadati</taxon>
        <taxon>Bdellovibrionota</taxon>
        <taxon>Bacteriovoracia</taxon>
        <taxon>Bacteriovoracales</taxon>
        <taxon>Halobacteriovoraceae</taxon>
        <taxon>Halobacteriovorax</taxon>
    </lineage>
</organism>
<comment type="caution">
    <text evidence="4">The sequence shown here is derived from an EMBL/GenBank/DDBJ whole genome shotgun (WGS) entry which is preliminary data.</text>
</comment>
<protein>
    <submittedName>
        <fullName evidence="4">Arsenate reductase (Glutaredoxin)</fullName>
    </submittedName>
</protein>
<dbReference type="AlphaFoldDB" id="A0A1Y5F7S1"/>
<dbReference type="Gene3D" id="3.40.30.10">
    <property type="entry name" value="Glutaredoxin"/>
    <property type="match status" value="1"/>
</dbReference>
<dbReference type="PANTHER" id="PTHR30041">
    <property type="entry name" value="ARSENATE REDUCTASE"/>
    <property type="match status" value="1"/>
</dbReference>
<dbReference type="InterPro" id="IPR006660">
    <property type="entry name" value="Arsenate_reductase-like"/>
</dbReference>
<dbReference type="NCBIfam" id="TIGR00014">
    <property type="entry name" value="arsC"/>
    <property type="match status" value="1"/>
</dbReference>
<keyword evidence="2" id="KW-0560">Oxidoreductase</keyword>
<proteinExistence type="inferred from homology"/>
<dbReference type="InterPro" id="IPR006659">
    <property type="entry name" value="Arsenate_reductase"/>
</dbReference>
<dbReference type="InterPro" id="IPR036249">
    <property type="entry name" value="Thioredoxin-like_sf"/>
</dbReference>
<evidence type="ECO:0000256" key="1">
    <source>
        <dbReference type="ARBA" id="ARBA00007198"/>
    </source>
</evidence>
<dbReference type="GO" id="GO:0008794">
    <property type="term" value="F:arsenate reductase (glutaredoxin) activity"/>
    <property type="evidence" value="ECO:0007669"/>
    <property type="project" value="InterPro"/>
</dbReference>
<dbReference type="CDD" id="cd03034">
    <property type="entry name" value="ArsC_ArsC"/>
    <property type="match status" value="1"/>
</dbReference>